<accession>A0AA39YSV5</accession>
<proteinExistence type="predicted"/>
<name>A0AA39YSV5_9PEZI</name>
<feature type="region of interest" description="Disordered" evidence="1">
    <location>
        <begin position="195"/>
        <end position="214"/>
    </location>
</feature>
<protein>
    <recommendedName>
        <fullName evidence="2">C2H2-type domain-containing protein</fullName>
    </recommendedName>
</protein>
<evidence type="ECO:0000313" key="3">
    <source>
        <dbReference type="EMBL" id="KAK0658034.1"/>
    </source>
</evidence>
<dbReference type="InterPro" id="IPR013087">
    <property type="entry name" value="Znf_C2H2_type"/>
</dbReference>
<gene>
    <name evidence="3" type="ORF">B0T16DRAFT_402913</name>
</gene>
<feature type="compositionally biased region" description="Gly residues" evidence="1">
    <location>
        <begin position="198"/>
        <end position="209"/>
    </location>
</feature>
<sequence>MQSKPPTRRGNRRREDQDSNRILLSLHTMDNSVYLLDQPDPSFGLGQENPEMYSQDAITVNPFDLHIGNNWHFESTGVSSLASSTHTTDYTTASTAVWNLNFDDGDLMSSGFPPPWNLWMNRESIEAAAQAPVVAVSSGEMEIDDAALTINVFGDDALLPYAPGLDFWAVQDAANVDMSPVPPRTTIISSQLFESAGEVGGRPSGGSGGWTQDVAGSRQQYNRLILPNLPCSASASPLVSPPFSNDASSLPASSQSSNSNLREKKKSTVRGRKSVNSVHPCGEGGCLETFTLEKDRRRHISTHHRDGPAYVCRCGKYDNRKDNFRRHIEGCIREPRAQPYRCSCGG</sequence>
<dbReference type="EMBL" id="JAULSV010000001">
    <property type="protein sequence ID" value="KAK0658034.1"/>
    <property type="molecule type" value="Genomic_DNA"/>
</dbReference>
<evidence type="ECO:0000259" key="2">
    <source>
        <dbReference type="PROSITE" id="PS00028"/>
    </source>
</evidence>
<keyword evidence="4" id="KW-1185">Reference proteome</keyword>
<dbReference type="Proteomes" id="UP001174936">
    <property type="component" value="Unassembled WGS sequence"/>
</dbReference>
<feature type="region of interest" description="Disordered" evidence="1">
    <location>
        <begin position="240"/>
        <end position="276"/>
    </location>
</feature>
<feature type="domain" description="C2H2-type" evidence="2">
    <location>
        <begin position="281"/>
        <end position="304"/>
    </location>
</feature>
<comment type="caution">
    <text evidence="3">The sequence shown here is derived from an EMBL/GenBank/DDBJ whole genome shotgun (WGS) entry which is preliminary data.</text>
</comment>
<dbReference type="AlphaFoldDB" id="A0AA39YSV5"/>
<feature type="compositionally biased region" description="Basic residues" evidence="1">
    <location>
        <begin position="263"/>
        <end position="273"/>
    </location>
</feature>
<feature type="compositionally biased region" description="Low complexity" evidence="1">
    <location>
        <begin position="244"/>
        <end position="260"/>
    </location>
</feature>
<organism evidence="3 4">
    <name type="scientific">Cercophora newfieldiana</name>
    <dbReference type="NCBI Taxonomy" id="92897"/>
    <lineage>
        <taxon>Eukaryota</taxon>
        <taxon>Fungi</taxon>
        <taxon>Dikarya</taxon>
        <taxon>Ascomycota</taxon>
        <taxon>Pezizomycotina</taxon>
        <taxon>Sordariomycetes</taxon>
        <taxon>Sordariomycetidae</taxon>
        <taxon>Sordariales</taxon>
        <taxon>Lasiosphaeriaceae</taxon>
        <taxon>Cercophora</taxon>
    </lineage>
</organism>
<evidence type="ECO:0000313" key="4">
    <source>
        <dbReference type="Proteomes" id="UP001174936"/>
    </source>
</evidence>
<reference evidence="3" key="1">
    <citation type="submission" date="2023-06" db="EMBL/GenBank/DDBJ databases">
        <title>Genome-scale phylogeny and comparative genomics of the fungal order Sordariales.</title>
        <authorList>
            <consortium name="Lawrence Berkeley National Laboratory"/>
            <person name="Hensen N."/>
            <person name="Bonometti L."/>
            <person name="Westerberg I."/>
            <person name="Brannstrom I.O."/>
            <person name="Guillou S."/>
            <person name="Cros-Aarteil S."/>
            <person name="Calhoun S."/>
            <person name="Haridas S."/>
            <person name="Kuo A."/>
            <person name="Mondo S."/>
            <person name="Pangilinan J."/>
            <person name="Riley R."/>
            <person name="Labutti K."/>
            <person name="Andreopoulos B."/>
            <person name="Lipzen A."/>
            <person name="Chen C."/>
            <person name="Yanf M."/>
            <person name="Daum C."/>
            <person name="Ng V."/>
            <person name="Clum A."/>
            <person name="Steindorff A."/>
            <person name="Ohm R."/>
            <person name="Martin F."/>
            <person name="Silar P."/>
            <person name="Natvig D."/>
            <person name="Lalanne C."/>
            <person name="Gautier V."/>
            <person name="Ament-Velasquez S.L."/>
            <person name="Kruys A."/>
            <person name="Hutchinson M.I."/>
            <person name="Powell A.J."/>
            <person name="Barry K."/>
            <person name="Miller A.N."/>
            <person name="Grigoriev I.V."/>
            <person name="Debuchy R."/>
            <person name="Gladieux P."/>
            <person name="Thoren M.H."/>
            <person name="Johannesson H."/>
        </authorList>
    </citation>
    <scope>NUCLEOTIDE SEQUENCE</scope>
    <source>
        <strain evidence="3">SMH2532-1</strain>
    </source>
</reference>
<evidence type="ECO:0000256" key="1">
    <source>
        <dbReference type="SAM" id="MobiDB-lite"/>
    </source>
</evidence>
<dbReference type="PROSITE" id="PS00028">
    <property type="entry name" value="ZINC_FINGER_C2H2_1"/>
    <property type="match status" value="1"/>
</dbReference>
<dbReference type="Gene3D" id="3.30.160.60">
    <property type="entry name" value="Classic Zinc Finger"/>
    <property type="match status" value="1"/>
</dbReference>